<comment type="caution">
    <text evidence="2">The sequence shown here is derived from an EMBL/GenBank/DDBJ whole genome shotgun (WGS) entry which is preliminary data.</text>
</comment>
<proteinExistence type="predicted"/>
<feature type="transmembrane region" description="Helical" evidence="1">
    <location>
        <begin position="7"/>
        <end position="28"/>
    </location>
</feature>
<evidence type="ECO:0000256" key="1">
    <source>
        <dbReference type="SAM" id="Phobius"/>
    </source>
</evidence>
<dbReference type="RefSeq" id="WP_135483609.1">
    <property type="nucleotide sequence ID" value="NZ_SRMF01000004.1"/>
</dbReference>
<dbReference type="AlphaFoldDB" id="A0A4Z0W871"/>
<dbReference type="EMBL" id="SRMF01000004">
    <property type="protein sequence ID" value="TGG92937.1"/>
    <property type="molecule type" value="Genomic_DNA"/>
</dbReference>
<keyword evidence="1" id="KW-0812">Transmembrane</keyword>
<keyword evidence="1" id="KW-0472">Membrane</keyword>
<evidence type="ECO:0000313" key="3">
    <source>
        <dbReference type="Proteomes" id="UP000297475"/>
    </source>
</evidence>
<name>A0A4Z0W871_9GAMM</name>
<dbReference type="Proteomes" id="UP000297475">
    <property type="component" value="Unassembled WGS sequence"/>
</dbReference>
<organism evidence="2 3">
    <name type="scientific">Natronospirillum operosum</name>
    <dbReference type="NCBI Taxonomy" id="2759953"/>
    <lineage>
        <taxon>Bacteria</taxon>
        <taxon>Pseudomonadati</taxon>
        <taxon>Pseudomonadota</taxon>
        <taxon>Gammaproteobacteria</taxon>
        <taxon>Oceanospirillales</taxon>
        <taxon>Natronospirillaceae</taxon>
        <taxon>Natronospirillum</taxon>
    </lineage>
</organism>
<gene>
    <name evidence="2" type="ORF">E4656_12515</name>
</gene>
<keyword evidence="3" id="KW-1185">Reference proteome</keyword>
<keyword evidence="1" id="KW-1133">Transmembrane helix</keyword>
<protein>
    <submittedName>
        <fullName evidence="2">Uncharacterized protein</fullName>
    </submittedName>
</protein>
<feature type="transmembrane region" description="Helical" evidence="1">
    <location>
        <begin position="34"/>
        <end position="51"/>
    </location>
</feature>
<sequence length="69" mass="8043">MKHTRLKFVVFLIVLTLVIIGLLFLEQIRDHPSYAPMFNNMIGLPLLWGLFRYSRQDTRSLLAASHSNQ</sequence>
<reference evidence="2 3" key="1">
    <citation type="submission" date="2019-04" db="EMBL/GenBank/DDBJ databases">
        <title>Natronospirillum operosus gen. nov., sp. nov., a haloalkaliphilic satellite isolated from decaying biomass of laboratory culture of cyanobacterium Geitlerinema sp. and proposal of Natronospirillaceae fam. nov. and Saccharospirillaceae fam. nov.</title>
        <authorList>
            <person name="Kevbrin V."/>
            <person name="Boltyanskaya Y."/>
            <person name="Koziaeva V."/>
            <person name="Grouzdev D.S."/>
            <person name="Park M."/>
            <person name="Cho J."/>
        </authorList>
    </citation>
    <scope>NUCLEOTIDE SEQUENCE [LARGE SCALE GENOMIC DNA]</scope>
    <source>
        <strain evidence="2 3">G-116</strain>
    </source>
</reference>
<evidence type="ECO:0000313" key="2">
    <source>
        <dbReference type="EMBL" id="TGG92937.1"/>
    </source>
</evidence>
<accession>A0A4Z0W871</accession>